<dbReference type="GO" id="GO:0005813">
    <property type="term" value="C:centrosome"/>
    <property type="evidence" value="ECO:0007669"/>
    <property type="project" value="TreeGrafter"/>
</dbReference>
<evidence type="ECO:0000313" key="5">
    <source>
        <dbReference type="Proteomes" id="UP000694382"/>
    </source>
</evidence>
<evidence type="ECO:0000256" key="1">
    <source>
        <dbReference type="SAM" id="Coils"/>
    </source>
</evidence>
<dbReference type="InterPro" id="IPR057659">
    <property type="entry name" value="CEP152_CC"/>
</dbReference>
<accession>A0A8C3NGJ9</accession>
<protein>
    <recommendedName>
        <fullName evidence="3">CEP152 CEP63 binding coiled coil domain-containing protein</fullName>
    </recommendedName>
</protein>
<evidence type="ECO:0000256" key="2">
    <source>
        <dbReference type="SAM" id="MobiDB-lite"/>
    </source>
</evidence>
<feature type="compositionally biased region" description="Polar residues" evidence="2">
    <location>
        <begin position="905"/>
        <end position="920"/>
    </location>
</feature>
<keyword evidence="1" id="KW-0175">Coiled coil</keyword>
<feature type="compositionally biased region" description="Low complexity" evidence="2">
    <location>
        <begin position="885"/>
        <end position="901"/>
    </location>
</feature>
<reference evidence="4" key="2">
    <citation type="submission" date="2025-08" db="UniProtKB">
        <authorList>
            <consortium name="Ensembl"/>
        </authorList>
    </citation>
    <scope>IDENTIFICATION</scope>
</reference>
<feature type="region of interest" description="Disordered" evidence="2">
    <location>
        <begin position="809"/>
        <end position="833"/>
    </location>
</feature>
<sequence length="920" mass="105363">MRKMVQEFDHDKQEAIDRCERTYQQHHEDTKAHFEKELMERFAVEKQLLLQTSEETMSQLKDNIEELNKEITAVKECYIGVCQEKETLETTLRQKFQQEQQLKEEKLKKQLLEEKELSLKLLRTELEEEHIRSMIAAKKQWLEEKNQQVQEEVALAKVHWEKEEKEVDAALAQAHAKWLQEYKLNLKTEQERWEKEHQKTTAEQLAMVLSAAEEKWKKEYESTETSGLRVKELEEKIISLRRELELKKEEIPAAVKAELAKARVQWNKEKQEEILQIQEQNERDYQSFLDDHRNRIKEVLATAKEDLAKQKNDLSIQKEAEIKMLLEQKQWEWEAQEAKRLQDEMNRYEEKTLLELEYLLSEIHEELVKCTQSKHSWKDKGFDSHVQLTSQGKLKACLQKAYRTTVCTILEKKEQEWKEKYEELVSNANKESYPYPQHGAGNTGDVARPPVCNAGHQAEAQRRLRRQTPLQEAGTDKGNVMIPGALIAQNSEMKTKLKDQGSPPRSLSREGISKPCASSDSVKGLEEMRAHYIKALSKIKCDMLCYIRESKERAAEMIKVEVLRERQETARKMRKYYLTCLQQLLTDDGKHEGAEKKIMDAASKLATMAKGLETPLRPIPQRKSARPALRLNSDPGGECSKRDCVLQTRSHHVESKSCSESSTEKGTDKVVQQRVPRDLRQQFDATQTKTQHVLCETVTSGIQNRNNSQNLDGASRGVLPGCYPNEDGRREKYGPVANTDKGQLCAVSNGGAPSFAGQGALQNMQVCRATNGHSSSGPTHHVLKSKNGRTGLKEDKLIQSCGKWKTKSKRSQEFDFKDPPERDEGSSSEWSSGNGSMYLDCGEMPLLYPQQKANTNIQAQTVYCEEFPHLRSFSPADENVTSGRGISSGSGKTLSTKSSTKVYSRGQQITNPELTSFLNS</sequence>
<feature type="region of interest" description="Disordered" evidence="2">
    <location>
        <begin position="495"/>
        <end position="519"/>
    </location>
</feature>
<feature type="compositionally biased region" description="Basic and acidic residues" evidence="2">
    <location>
        <begin position="810"/>
        <end position="825"/>
    </location>
</feature>
<proteinExistence type="predicted"/>
<feature type="coiled-coil region" evidence="1">
    <location>
        <begin position="50"/>
        <end position="132"/>
    </location>
</feature>
<organism evidence="4 5">
    <name type="scientific">Geospiza parvula</name>
    <name type="common">Small tree-finch</name>
    <name type="synonym">Camarhynchus parvulus</name>
    <dbReference type="NCBI Taxonomy" id="87175"/>
    <lineage>
        <taxon>Eukaryota</taxon>
        <taxon>Metazoa</taxon>
        <taxon>Chordata</taxon>
        <taxon>Craniata</taxon>
        <taxon>Vertebrata</taxon>
        <taxon>Euteleostomi</taxon>
        <taxon>Archelosauria</taxon>
        <taxon>Archosauria</taxon>
        <taxon>Dinosauria</taxon>
        <taxon>Saurischia</taxon>
        <taxon>Theropoda</taxon>
        <taxon>Coelurosauria</taxon>
        <taxon>Aves</taxon>
        <taxon>Neognathae</taxon>
        <taxon>Neoaves</taxon>
        <taxon>Telluraves</taxon>
        <taxon>Australaves</taxon>
        <taxon>Passeriformes</taxon>
        <taxon>Thraupidae</taxon>
        <taxon>Camarhynchus</taxon>
    </lineage>
</organism>
<keyword evidence="5" id="KW-1185">Reference proteome</keyword>
<evidence type="ECO:0000259" key="3">
    <source>
        <dbReference type="Pfam" id="PF25770"/>
    </source>
</evidence>
<accession>A0A8U8ATR3</accession>
<dbReference type="InterPro" id="IPR051235">
    <property type="entry name" value="CEP152/SHC-Transforming"/>
</dbReference>
<feature type="region of interest" description="Disordered" evidence="2">
    <location>
        <begin position="770"/>
        <end position="789"/>
    </location>
</feature>
<dbReference type="PANTHER" id="PTHR10337">
    <property type="entry name" value="SHC TRANSFORMING PROTEIN"/>
    <property type="match status" value="1"/>
</dbReference>
<dbReference type="PANTHER" id="PTHR10337:SF6">
    <property type="entry name" value="CENTROSOMAL PROTEIN OF 152 KDA"/>
    <property type="match status" value="1"/>
</dbReference>
<evidence type="ECO:0000313" key="4">
    <source>
        <dbReference type="Ensembl" id="ENSCPVP00000020862.2"/>
    </source>
</evidence>
<reference evidence="4" key="3">
    <citation type="submission" date="2025-09" db="UniProtKB">
        <authorList>
            <consortium name="Ensembl"/>
        </authorList>
    </citation>
    <scope>IDENTIFICATION</scope>
</reference>
<feature type="domain" description="CEP152 CEP63 binding coiled coil" evidence="3">
    <location>
        <begin position="525"/>
        <end position="575"/>
    </location>
</feature>
<dbReference type="GO" id="GO:0007099">
    <property type="term" value="P:centriole replication"/>
    <property type="evidence" value="ECO:0007669"/>
    <property type="project" value="TreeGrafter"/>
</dbReference>
<name>A0A8C3NGJ9_GEOPR</name>
<feature type="coiled-coil region" evidence="1">
    <location>
        <begin position="230"/>
        <end position="351"/>
    </location>
</feature>
<dbReference type="Ensembl" id="ENSCPVT00000021796.2">
    <property type="protein sequence ID" value="ENSCPVP00000020862.2"/>
    <property type="gene ID" value="ENSCPVG00000015106.2"/>
</dbReference>
<feature type="region of interest" description="Disordered" evidence="2">
    <location>
        <begin position="874"/>
        <end position="920"/>
    </location>
</feature>
<dbReference type="Proteomes" id="UP000694382">
    <property type="component" value="Chromosome 10"/>
</dbReference>
<dbReference type="AlphaFoldDB" id="A0A8C3NGJ9"/>
<reference evidence="4" key="1">
    <citation type="submission" date="2020-02" db="EMBL/GenBank/DDBJ databases">
        <authorList>
            <person name="Enbody D E."/>
            <person name="Pettersson E M."/>
        </authorList>
    </citation>
    <scope>NUCLEOTIDE SEQUENCE [LARGE SCALE GENOMIC DNA]</scope>
</reference>
<dbReference type="Pfam" id="PF25770">
    <property type="entry name" value="CC_CEP63-bind_CEP152"/>
    <property type="match status" value="1"/>
</dbReference>